<dbReference type="Proteomes" id="UP001161497">
    <property type="component" value="Chromosome"/>
</dbReference>
<feature type="compositionally biased region" description="Acidic residues" evidence="2">
    <location>
        <begin position="349"/>
        <end position="360"/>
    </location>
</feature>
<organism evidence="4 5">
    <name type="scientific">Candidatus Methylacidiphilum fumarolicum</name>
    <dbReference type="NCBI Taxonomy" id="591154"/>
    <lineage>
        <taxon>Bacteria</taxon>
        <taxon>Pseudomonadati</taxon>
        <taxon>Verrucomicrobiota</taxon>
        <taxon>Methylacidiphilae</taxon>
        <taxon>Methylacidiphilales</taxon>
        <taxon>Methylacidiphilaceae</taxon>
        <taxon>Methylacidiphilum (ex Ratnadevi et al. 2023)</taxon>
    </lineage>
</organism>
<reference evidence="4" key="1">
    <citation type="submission" date="2023-03" db="EMBL/GenBank/DDBJ databases">
        <authorList>
            <person name="Cremers G."/>
            <person name="Picone N."/>
        </authorList>
    </citation>
    <scope>NUCLEOTIDE SEQUENCE</scope>
    <source>
        <strain evidence="4">Sample_alias</strain>
    </source>
</reference>
<proteinExistence type="predicted"/>
<dbReference type="Gene3D" id="1.10.3210.10">
    <property type="entry name" value="Hypothetical protein af1432"/>
    <property type="match status" value="1"/>
</dbReference>
<dbReference type="PANTHER" id="PTHR37294:SF1">
    <property type="entry name" value="3'-5' EXORIBONUCLEASE YHAM"/>
    <property type="match status" value="1"/>
</dbReference>
<dbReference type="GO" id="GO:0016787">
    <property type="term" value="F:hydrolase activity"/>
    <property type="evidence" value="ECO:0007669"/>
    <property type="project" value="UniProtKB-KW"/>
</dbReference>
<evidence type="ECO:0000259" key="3">
    <source>
        <dbReference type="PROSITE" id="PS51831"/>
    </source>
</evidence>
<feature type="domain" description="HD" evidence="3">
    <location>
        <begin position="174"/>
        <end position="304"/>
    </location>
</feature>
<name>A0ABN8XJ66_9BACT</name>
<dbReference type="InterPro" id="IPR050798">
    <property type="entry name" value="YhaM_exoribonuc/phosphodiest"/>
</dbReference>
<gene>
    <name evidence="4" type="ORF">MFUM_1681</name>
</gene>
<dbReference type="SUPFAM" id="SSF109604">
    <property type="entry name" value="HD-domain/PDEase-like"/>
    <property type="match status" value="1"/>
</dbReference>
<evidence type="ECO:0000313" key="5">
    <source>
        <dbReference type="Proteomes" id="UP001161497"/>
    </source>
</evidence>
<dbReference type="EMBL" id="OX458932">
    <property type="protein sequence ID" value="CAI9086012.1"/>
    <property type="molecule type" value="Genomic_DNA"/>
</dbReference>
<keyword evidence="5" id="KW-1185">Reference proteome</keyword>
<protein>
    <submittedName>
        <fullName evidence="4">HD-superfamily hydrolase</fullName>
    </submittedName>
</protein>
<dbReference type="CDD" id="cd00077">
    <property type="entry name" value="HDc"/>
    <property type="match status" value="1"/>
</dbReference>
<evidence type="ECO:0000256" key="1">
    <source>
        <dbReference type="ARBA" id="ARBA00022801"/>
    </source>
</evidence>
<dbReference type="PROSITE" id="PS51831">
    <property type="entry name" value="HD"/>
    <property type="match status" value="1"/>
</dbReference>
<dbReference type="InterPro" id="IPR003607">
    <property type="entry name" value="HD/PDEase_dom"/>
</dbReference>
<evidence type="ECO:0000256" key="2">
    <source>
        <dbReference type="SAM" id="MobiDB-lite"/>
    </source>
</evidence>
<keyword evidence="1 4" id="KW-0378">Hydrolase</keyword>
<sequence length="360" mass="41181">MQTEEKIKSLSELSERIGQIESLSGNIRCQLVSTKESTTRNGSFFLDIEIADHSGNKKIKIWQESKAYASFLTLPKNAFVEFSATFRNSSYGLQAIVHTLRVLSQEEIQELLEQNQNAEIQADWELLQKKIDSIADPRLCRLCSQFLIDYGERLKRAAAAREYHHNFRGGLLRHVCQMIQAAEGLMAAYPGYNWDLIKAGILFHDCGKLWENDFQEQGFVMKRSKTAELIGHIPIGVEIVNSLWRSLQHREEFHRALIPPSDLVRVHLLHLIVAHHGLREYGSPVTPRTPEAWILHILDNLDAKLEMFRCAYEEGKEVVPGIFERRPPLEGYPIAPLGKYTPNPMPLEQTEETSPENLID</sequence>
<evidence type="ECO:0000313" key="4">
    <source>
        <dbReference type="EMBL" id="CAI9086012.1"/>
    </source>
</evidence>
<accession>A0ABN8XJ66</accession>
<dbReference type="PANTHER" id="PTHR37294">
    <property type="entry name" value="3'-5' EXORIBONUCLEASE YHAM"/>
    <property type="match status" value="1"/>
</dbReference>
<dbReference type="Pfam" id="PF01966">
    <property type="entry name" value="HD"/>
    <property type="match status" value="1"/>
</dbReference>
<dbReference type="InterPro" id="IPR006674">
    <property type="entry name" value="HD_domain"/>
</dbReference>
<feature type="region of interest" description="Disordered" evidence="2">
    <location>
        <begin position="340"/>
        <end position="360"/>
    </location>
</feature>
<dbReference type="RefSeq" id="WP_009058447.1">
    <property type="nucleotide sequence ID" value="NZ_JAHXRZ010000015.1"/>
</dbReference>